<dbReference type="CDD" id="cd22948">
    <property type="entry name" value="Coatomer_WDAD_alpha"/>
    <property type="match status" value="1"/>
</dbReference>
<evidence type="ECO:0000256" key="16">
    <source>
        <dbReference type="PIRNR" id="PIRNR003354"/>
    </source>
</evidence>
<dbReference type="PRINTS" id="PR00320">
    <property type="entry name" value="GPROTEINBRPT"/>
</dbReference>
<evidence type="ECO:0000256" key="15">
    <source>
        <dbReference type="ARBA" id="ARBA00073979"/>
    </source>
</evidence>
<organism evidence="21 22">
    <name type="scientific">Ramazzottius varieornatus</name>
    <name type="common">Water bear</name>
    <name type="synonym">Tardigrade</name>
    <dbReference type="NCBI Taxonomy" id="947166"/>
    <lineage>
        <taxon>Eukaryota</taxon>
        <taxon>Metazoa</taxon>
        <taxon>Ecdysozoa</taxon>
        <taxon>Tardigrada</taxon>
        <taxon>Eutardigrada</taxon>
        <taxon>Parachela</taxon>
        <taxon>Hypsibioidea</taxon>
        <taxon>Ramazzottiidae</taxon>
        <taxon>Ramazzottius</taxon>
    </lineage>
</organism>
<dbReference type="EMBL" id="BDGG01000009">
    <property type="protein sequence ID" value="GAV03343.1"/>
    <property type="molecule type" value="Genomic_DNA"/>
</dbReference>
<dbReference type="Pfam" id="PF04053">
    <property type="entry name" value="B-prop_COPA_B_2nd"/>
    <property type="match status" value="1"/>
</dbReference>
<dbReference type="Proteomes" id="UP000186922">
    <property type="component" value="Unassembled WGS sequence"/>
</dbReference>
<protein>
    <recommendedName>
        <fullName evidence="15 16">Coatomer subunit alpha</fullName>
    </recommendedName>
</protein>
<feature type="repeat" description="WD" evidence="17">
    <location>
        <begin position="246"/>
        <end position="287"/>
    </location>
</feature>
<evidence type="ECO:0000256" key="9">
    <source>
        <dbReference type="ARBA" id="ARBA00023034"/>
    </source>
</evidence>
<dbReference type="Gene3D" id="1.25.40.470">
    <property type="match status" value="1"/>
</dbReference>
<dbReference type="GO" id="GO:0030126">
    <property type="term" value="C:COPI vesicle coat"/>
    <property type="evidence" value="ECO:0007669"/>
    <property type="project" value="UniProtKB-UniRule"/>
</dbReference>
<name>A0A1D1VT28_RAMVA</name>
<dbReference type="PANTHER" id="PTHR19876:SF1">
    <property type="entry name" value="COATOMER SUBUNIT ALPHA"/>
    <property type="match status" value="1"/>
</dbReference>
<keyword evidence="10 16" id="KW-0472">Membrane</keyword>
<keyword evidence="5 17" id="KW-0853">WD repeat</keyword>
<evidence type="ECO:0000256" key="1">
    <source>
        <dbReference type="ARBA" id="ARBA00004255"/>
    </source>
</evidence>
<comment type="subunit">
    <text evidence="14">Oligomeric complex that consists of at least the alpha, beta, beta', gamma, delta, epsilon and zeta subunits. Interacts with SCYL1. Interacts with JAGN1. Interacts with TMEM41B. Interacts with SVEP1. Probably interacts with PEX11A.</text>
</comment>
<evidence type="ECO:0000256" key="10">
    <source>
        <dbReference type="ARBA" id="ARBA00023136"/>
    </source>
</evidence>
<dbReference type="PIRSF" id="PIRSF003354">
    <property type="entry name" value="Coatomer_alpha_subunit"/>
    <property type="match status" value="1"/>
</dbReference>
<comment type="subcellular location">
    <subcellularLocation>
        <location evidence="16">Cytoplasm</location>
    </subcellularLocation>
    <subcellularLocation>
        <location evidence="1 16">Golgi apparatus membrane</location>
        <topology evidence="1 16">Peripheral membrane protein</topology>
        <orientation evidence="1">Cytoplasmic side</orientation>
    </subcellularLocation>
    <subcellularLocation>
        <location evidence="2">Cytoplasmic vesicle</location>
        <location evidence="2">COPI-coated vesicle membrane</location>
        <topology evidence="2">Peripheral membrane protein</topology>
        <orientation evidence="2">Cytoplasmic side</orientation>
    </subcellularLocation>
</comment>
<dbReference type="InterPro" id="IPR036322">
    <property type="entry name" value="WD40_repeat_dom_sf"/>
</dbReference>
<feature type="repeat" description="WD" evidence="17">
    <location>
        <begin position="5"/>
        <end position="46"/>
    </location>
</feature>
<keyword evidence="6" id="KW-0677">Repeat</keyword>
<dbReference type="InterPro" id="IPR056176">
    <property type="entry name" value="TPR_COPA_B"/>
</dbReference>
<feature type="domain" description="COPA/B TPR" evidence="20">
    <location>
        <begin position="611"/>
        <end position="774"/>
    </location>
</feature>
<evidence type="ECO:0000256" key="11">
    <source>
        <dbReference type="ARBA" id="ARBA00023329"/>
    </source>
</evidence>
<dbReference type="FunFam" id="2.130.10.10:FF:000010">
    <property type="entry name" value="Coatomer subunit alpha"/>
    <property type="match status" value="1"/>
</dbReference>
<dbReference type="Pfam" id="PF06957">
    <property type="entry name" value="COPI_C"/>
    <property type="match status" value="1"/>
</dbReference>
<evidence type="ECO:0000256" key="14">
    <source>
        <dbReference type="ARBA" id="ARBA00062633"/>
    </source>
</evidence>
<dbReference type="SUPFAM" id="SSF50978">
    <property type="entry name" value="WD40 repeat-like"/>
    <property type="match status" value="1"/>
</dbReference>
<proteinExistence type="predicted"/>
<dbReference type="InterPro" id="IPR016391">
    <property type="entry name" value="Coatomer_asu"/>
</dbReference>
<evidence type="ECO:0000313" key="21">
    <source>
        <dbReference type="EMBL" id="GAV03343.1"/>
    </source>
</evidence>
<dbReference type="PANTHER" id="PTHR19876">
    <property type="entry name" value="COATOMER"/>
    <property type="match status" value="1"/>
</dbReference>
<dbReference type="CDD" id="cd00200">
    <property type="entry name" value="WD40"/>
    <property type="match status" value="1"/>
</dbReference>
<dbReference type="SMART" id="SM00320">
    <property type="entry name" value="WD40"/>
    <property type="match status" value="7"/>
</dbReference>
<comment type="function">
    <text evidence="13">Xenin stimulates exocrine pancreatic secretion. It inhibits pentagastrin-stimulated secretion of acid, to induce exocrine pancreatic secretion and to affect small and large intestinal motility. In the gut, xenin interacts with the neurotensin receptor.</text>
</comment>
<dbReference type="SUPFAM" id="SSF51004">
    <property type="entry name" value="C-terminal (heme d1) domain of cytochrome cd1-nitrite reductase"/>
    <property type="match status" value="1"/>
</dbReference>
<evidence type="ECO:0000256" key="17">
    <source>
        <dbReference type="PROSITE-ProRule" id="PRU00221"/>
    </source>
</evidence>
<keyword evidence="11" id="KW-0968">Cytoplasmic vesicle</keyword>
<comment type="function">
    <text evidence="12">The coatomer is a cytosolic protein complex that binds to dilysine motifs and reversibly associates with Golgi non-clathrin-coated vesicles, which further mediate biosynthetic protein transport from the ER, via the Golgi up to the trans Golgi network. Coatomer complex is required for budding from Golgi membranes, and is essential for the retrograde Golgi-to-ER transport of dilysine-tagged proteins. In mammals, the coatomer can only be recruited by membranes associated to ADP-ribosylation factors (ARFs), which are small GTP-binding proteins; the complex also influences the Golgi structural integrity, as well as the processing, activity, and endocytic recycling of LDL receptors.</text>
</comment>
<dbReference type="GO" id="GO:0005198">
    <property type="term" value="F:structural molecule activity"/>
    <property type="evidence" value="ECO:0007669"/>
    <property type="project" value="InterPro"/>
</dbReference>
<keyword evidence="22" id="KW-1185">Reference proteome</keyword>
<dbReference type="InterPro" id="IPR015943">
    <property type="entry name" value="WD40/YVTN_repeat-like_dom_sf"/>
</dbReference>
<dbReference type="GO" id="GO:0006890">
    <property type="term" value="P:retrograde vesicle-mediated transport, Golgi to endoplasmic reticulum"/>
    <property type="evidence" value="ECO:0007669"/>
    <property type="project" value="TreeGrafter"/>
</dbReference>
<dbReference type="FunFam" id="1.25.40.470:FF:000002">
    <property type="entry name" value="Coatomer subunit alpha"/>
    <property type="match status" value="1"/>
</dbReference>
<dbReference type="InterPro" id="IPR020472">
    <property type="entry name" value="WD40_PAC1"/>
</dbReference>
<dbReference type="Gene3D" id="2.130.10.10">
    <property type="entry name" value="YVTN repeat-like/Quinoprotein amine dehydrogenase"/>
    <property type="match status" value="1"/>
</dbReference>
<feature type="repeat" description="WD" evidence="17">
    <location>
        <begin position="89"/>
        <end position="130"/>
    </location>
</feature>
<dbReference type="AlphaFoldDB" id="A0A1D1VT28"/>
<evidence type="ECO:0000256" key="8">
    <source>
        <dbReference type="ARBA" id="ARBA00022927"/>
    </source>
</evidence>
<evidence type="ECO:0000256" key="12">
    <source>
        <dbReference type="ARBA" id="ARBA00024791"/>
    </source>
</evidence>
<evidence type="ECO:0000313" key="22">
    <source>
        <dbReference type="Proteomes" id="UP000186922"/>
    </source>
</evidence>
<dbReference type="GO" id="GO:0006886">
    <property type="term" value="P:intracellular protein transport"/>
    <property type="evidence" value="ECO:0007669"/>
    <property type="project" value="UniProtKB-UniRule"/>
</dbReference>
<feature type="repeat" description="WD" evidence="17">
    <location>
        <begin position="131"/>
        <end position="164"/>
    </location>
</feature>
<dbReference type="STRING" id="947166.A0A1D1VT28"/>
<evidence type="ECO:0000256" key="5">
    <source>
        <dbReference type="ARBA" id="ARBA00022574"/>
    </source>
</evidence>
<evidence type="ECO:0000256" key="4">
    <source>
        <dbReference type="ARBA" id="ARBA00022490"/>
    </source>
</evidence>
<feature type="domain" description="Coatomer alpha subunit C-terminal" evidence="19">
    <location>
        <begin position="816"/>
        <end position="1212"/>
    </location>
</feature>
<dbReference type="InterPro" id="IPR001680">
    <property type="entry name" value="WD40_rpt"/>
</dbReference>
<dbReference type="InterPro" id="IPR047312">
    <property type="entry name" value="Coatomer_alpha_WD-assoc_reg"/>
</dbReference>
<evidence type="ECO:0000256" key="2">
    <source>
        <dbReference type="ARBA" id="ARBA00004347"/>
    </source>
</evidence>
<keyword evidence="9 16" id="KW-0333">Golgi apparatus</keyword>
<dbReference type="OrthoDB" id="10261470at2759"/>
<dbReference type="PROSITE" id="PS50294">
    <property type="entry name" value="WD_REPEATS_REGION"/>
    <property type="match status" value="5"/>
</dbReference>
<gene>
    <name evidence="21" type="primary">RvY_13783-1</name>
    <name evidence="21" type="synonym">RvY_13783.1</name>
    <name evidence="21" type="ORF">RvY_13783</name>
</gene>
<dbReference type="InterPro" id="IPR050844">
    <property type="entry name" value="Coatomer_complex_subunit"/>
</dbReference>
<keyword evidence="4 16" id="KW-0963">Cytoplasm</keyword>
<dbReference type="PROSITE" id="PS00678">
    <property type="entry name" value="WD_REPEATS_1"/>
    <property type="match status" value="1"/>
</dbReference>
<evidence type="ECO:0000256" key="13">
    <source>
        <dbReference type="ARBA" id="ARBA00057585"/>
    </source>
</evidence>
<evidence type="ECO:0000259" key="18">
    <source>
        <dbReference type="Pfam" id="PF04053"/>
    </source>
</evidence>
<reference evidence="21 22" key="1">
    <citation type="journal article" date="2016" name="Nat. Commun.">
        <title>Extremotolerant tardigrade genome and improved radiotolerance of human cultured cells by tardigrade-unique protein.</title>
        <authorList>
            <person name="Hashimoto T."/>
            <person name="Horikawa D.D."/>
            <person name="Saito Y."/>
            <person name="Kuwahara H."/>
            <person name="Kozuka-Hata H."/>
            <person name="Shin-I T."/>
            <person name="Minakuchi Y."/>
            <person name="Ohishi K."/>
            <person name="Motoyama A."/>
            <person name="Aizu T."/>
            <person name="Enomoto A."/>
            <person name="Kondo K."/>
            <person name="Tanaka S."/>
            <person name="Hara Y."/>
            <person name="Koshikawa S."/>
            <person name="Sagara H."/>
            <person name="Miura T."/>
            <person name="Yokobori S."/>
            <person name="Miyagawa K."/>
            <person name="Suzuki Y."/>
            <person name="Kubo T."/>
            <person name="Oyama M."/>
            <person name="Kohara Y."/>
            <person name="Fujiyama A."/>
            <person name="Arakawa K."/>
            <person name="Katayama T."/>
            <person name="Toyoda A."/>
            <person name="Kunieda T."/>
        </authorList>
    </citation>
    <scope>NUCLEOTIDE SEQUENCE [LARGE SCALE GENOMIC DNA]</scope>
    <source>
        <strain evidence="21 22">YOKOZUNA-1</strain>
    </source>
</reference>
<dbReference type="Pfam" id="PF00400">
    <property type="entry name" value="WD40"/>
    <property type="match status" value="6"/>
</dbReference>
<evidence type="ECO:0000256" key="6">
    <source>
        <dbReference type="ARBA" id="ARBA00022737"/>
    </source>
</evidence>
<dbReference type="InterPro" id="IPR019775">
    <property type="entry name" value="WD40_repeat_CS"/>
</dbReference>
<feature type="repeat" description="WD" evidence="17">
    <location>
        <begin position="202"/>
        <end position="243"/>
    </location>
</feature>
<evidence type="ECO:0000259" key="20">
    <source>
        <dbReference type="Pfam" id="PF23953"/>
    </source>
</evidence>
<dbReference type="InterPro" id="IPR010714">
    <property type="entry name" value="Coatomer_asu_C"/>
</dbReference>
<feature type="repeat" description="WD" evidence="17">
    <location>
        <begin position="47"/>
        <end position="88"/>
    </location>
</feature>
<evidence type="ECO:0000256" key="7">
    <source>
        <dbReference type="ARBA" id="ARBA00022892"/>
    </source>
</evidence>
<accession>A0A1D1VT28</accession>
<dbReference type="InterPro" id="IPR006692">
    <property type="entry name" value="Beta-prop_COPA/B_2nd"/>
</dbReference>
<keyword evidence="3 16" id="KW-0813">Transport</keyword>
<sequence length="1215" mass="137356">MLTKFESKSARVKGLCFHPKRPWILSSLHTGSIQLWDYRLNTMIEKFDEHEGPVRGIHFHSQQPLFVSGGDDYKIKVWNYKLHRCIFTLLGHLDYIRTTFFHHEYPWIISCSDDQTVRIWNWQSRNCISILTGHNHYVMCAQFHPSEDLVISASLDQTIRVWDIAGLRKKNVAPGSSAIDSIRTAGQTELFGQSDVVVKFVLEGHDRGVNWATFHPSMKLIVSGSDDRQVKIWRYSQEKAWEVDSCRGHYNNVSCVAFSNYSEIILSDSEDKSIRVWDVNKRICLYTFRREHDRFWVVAAHPTLNLYAAGHDNGSIVFKLERERPAFSVSQNLLFYLKDHHVRCLDFTTNKDNPVLQLRNAGRTPEYSAAFNPAENALLLVTKTPSGENSIYEVYTLPKNFGSKEADISDGKRASGQMAVWVARNRFAVLDRQKQILIKNLKNEEAGKKIQLSNCDEIFYAGTGVLLYRDGEQMILYDLQQKAALAQARVPKVKYVVWSNDMTFVAMMSKRQVTLCTRSLEVLTSVQETVNVKSGAWDENNVFVYTTGNHIKYAIANGDHGIIRTLDFVIYITRIKGNNVYCLDREAVPRVLTIDPTEYRFKLAVSQRRYDEVLHMVKHSKLIGQSIIAYLQQKGYPEIALHFVKDEKTRFTLALECGNIEIALEAARSIDDKVCWERLAEAALLQGNHQVVEMAYQRTKNFDKLSFLYLITGNLEKLRKMMKIAEVRKDTSGQFRDALFLGDVGEQIKILDHSGQYSMAYLAAQTYGFEEIAERLSHNFQEGEAVPQASPDAVLFKPAPPLQKLDENWPLLAISKTFFEGAASTSKTAKNLVAAVDVGDMGEEAGWGDDDDVAVDVSGDAATNEEGEEGAGWDVDEELDIPVDVAPQAEGKAESGYFAPPPRGTSMAQAWTSHSQLAIDHVLAGSFETACRLLHDQIGVVSFDPLKETMLSMMRLSRTSFQPQPLGPSMVSYPLRNWQEGTPKNFAPAMVLQLTDLVQRLQSCYQLTTAGKFQEAVDKLRQIMWNIPFLVVPSKQEQVEASQLLEICREYVLGISMELVRKELAKSEKPEDRKRSCELAVYFTHCNLQPVHQVLTLRTAMNLAFKLNDLKTAGSLARRLLELGPKPEVAQTARKILQVADKNPVDAVPLAYDEHNPFTICAYSYTPIYRGKPEVKSAYCGASYLPEYAGRVCNIDQISQIGKSTSGLKITQQGR</sequence>
<dbReference type="GO" id="GO:0006888">
    <property type="term" value="P:endoplasmic reticulum to Golgi vesicle-mediated transport"/>
    <property type="evidence" value="ECO:0007669"/>
    <property type="project" value="InterPro"/>
</dbReference>
<feature type="domain" description="COPA/B second beta-propeller" evidence="18">
    <location>
        <begin position="341"/>
        <end position="584"/>
    </location>
</feature>
<dbReference type="GO" id="GO:0000139">
    <property type="term" value="C:Golgi membrane"/>
    <property type="evidence" value="ECO:0007669"/>
    <property type="project" value="UniProtKB-SubCell"/>
</dbReference>
<evidence type="ECO:0000256" key="3">
    <source>
        <dbReference type="ARBA" id="ARBA00022448"/>
    </source>
</evidence>
<dbReference type="GO" id="GO:0006891">
    <property type="term" value="P:intra-Golgi vesicle-mediated transport"/>
    <property type="evidence" value="ECO:0007669"/>
    <property type="project" value="TreeGrafter"/>
</dbReference>
<dbReference type="InterPro" id="IPR011048">
    <property type="entry name" value="Haem_d1_sf"/>
</dbReference>
<keyword evidence="8 16" id="KW-0653">Protein transport</keyword>
<evidence type="ECO:0000259" key="19">
    <source>
        <dbReference type="Pfam" id="PF06957"/>
    </source>
</evidence>
<keyword evidence="7 16" id="KW-0931">ER-Golgi transport</keyword>
<dbReference type="Pfam" id="PF23953">
    <property type="entry name" value="TPR_COPA_B"/>
    <property type="match status" value="1"/>
</dbReference>
<comment type="caution">
    <text evidence="21">The sequence shown here is derived from an EMBL/GenBank/DDBJ whole genome shotgun (WGS) entry which is preliminary data.</text>
</comment>
<dbReference type="PROSITE" id="PS50082">
    <property type="entry name" value="WD_REPEATS_2"/>
    <property type="match status" value="6"/>
</dbReference>